<dbReference type="Proteomes" id="UP000095287">
    <property type="component" value="Unplaced"/>
</dbReference>
<protein>
    <submittedName>
        <fullName evidence="3">F-box domain-containing protein</fullName>
    </submittedName>
</protein>
<evidence type="ECO:0000313" key="2">
    <source>
        <dbReference type="Proteomes" id="UP000095287"/>
    </source>
</evidence>
<dbReference type="WBParaSite" id="L893_g8459.t1">
    <property type="protein sequence ID" value="L893_g8459.t1"/>
    <property type="gene ID" value="L893_g8459"/>
</dbReference>
<feature type="region of interest" description="Disordered" evidence="1">
    <location>
        <begin position="1"/>
        <end position="27"/>
    </location>
</feature>
<proteinExistence type="predicted"/>
<reference evidence="3" key="1">
    <citation type="submission" date="2016-11" db="UniProtKB">
        <authorList>
            <consortium name="WormBaseParasite"/>
        </authorList>
    </citation>
    <scope>IDENTIFICATION</scope>
</reference>
<organism evidence="2 3">
    <name type="scientific">Steinernema glaseri</name>
    <dbReference type="NCBI Taxonomy" id="37863"/>
    <lineage>
        <taxon>Eukaryota</taxon>
        <taxon>Metazoa</taxon>
        <taxon>Ecdysozoa</taxon>
        <taxon>Nematoda</taxon>
        <taxon>Chromadorea</taxon>
        <taxon>Rhabditida</taxon>
        <taxon>Tylenchina</taxon>
        <taxon>Panagrolaimomorpha</taxon>
        <taxon>Strongyloidoidea</taxon>
        <taxon>Steinernematidae</taxon>
        <taxon>Steinernema</taxon>
    </lineage>
</organism>
<sequence length="215" mass="24332">MSAEKLSGGENVHRRKRPSEKTSVGENIQRRKCPGIPAIGVFLSVCSTKSGPNDRCLKSVEGVVPNEQAMSTVALTLADTKRASQQRFLVRLTKCEHSYQQLKPLIACELLKHIFLHRTATAVVMSCLDLRISRCFIYNTGWLRYYVSVGFQRVVIHWASLQSKVALDNEFMRSRTSKKSVEYHKHRENGSLFMVRLYISTCESLDGLQLLQAIA</sequence>
<accession>A0A1I8ARG3</accession>
<dbReference type="AlphaFoldDB" id="A0A1I8ARG3"/>
<name>A0A1I8ARG3_9BILA</name>
<evidence type="ECO:0000256" key="1">
    <source>
        <dbReference type="SAM" id="MobiDB-lite"/>
    </source>
</evidence>
<keyword evidence="2" id="KW-1185">Reference proteome</keyword>
<evidence type="ECO:0000313" key="3">
    <source>
        <dbReference type="WBParaSite" id="L893_g8459.t1"/>
    </source>
</evidence>